<reference evidence="2" key="1">
    <citation type="journal article" date="2020" name="Nature">
        <title>Giant virus diversity and host interactions through global metagenomics.</title>
        <authorList>
            <person name="Schulz F."/>
            <person name="Roux S."/>
            <person name="Paez-Espino D."/>
            <person name="Jungbluth S."/>
            <person name="Walsh D.A."/>
            <person name="Denef V.J."/>
            <person name="McMahon K.D."/>
            <person name="Konstantinidis K.T."/>
            <person name="Eloe-Fadrosh E.A."/>
            <person name="Kyrpides N.C."/>
            <person name="Woyke T."/>
        </authorList>
    </citation>
    <scope>NUCLEOTIDE SEQUENCE</scope>
    <source>
        <strain evidence="2">GVMAG-M-3300025676-16</strain>
    </source>
</reference>
<name>A0A6C0J1F2_9ZZZZ</name>
<feature type="transmembrane region" description="Helical" evidence="1">
    <location>
        <begin position="348"/>
        <end position="366"/>
    </location>
</feature>
<organism evidence="2">
    <name type="scientific">viral metagenome</name>
    <dbReference type="NCBI Taxonomy" id="1070528"/>
    <lineage>
        <taxon>unclassified sequences</taxon>
        <taxon>metagenomes</taxon>
        <taxon>organismal metagenomes</taxon>
    </lineage>
</organism>
<evidence type="ECO:0000256" key="1">
    <source>
        <dbReference type="SAM" id="Phobius"/>
    </source>
</evidence>
<proteinExistence type="predicted"/>
<keyword evidence="1" id="KW-1133">Transmembrane helix</keyword>
<keyword evidence="1" id="KW-0812">Transmembrane</keyword>
<keyword evidence="1" id="KW-0472">Membrane</keyword>
<dbReference type="EMBL" id="MN740295">
    <property type="protein sequence ID" value="QHT98699.1"/>
    <property type="molecule type" value="Genomic_DNA"/>
</dbReference>
<evidence type="ECO:0000313" key="2">
    <source>
        <dbReference type="EMBL" id="QHT98699.1"/>
    </source>
</evidence>
<protein>
    <submittedName>
        <fullName evidence="2">Uncharacterized protein</fullName>
    </submittedName>
</protein>
<accession>A0A6C0J1F2</accession>
<sequence length="369" mass="42412">MTINLPKEYNNKWYIWNDKVLDNLEFSDCNDSIKGYCTKNKTTKECIESCKGNDCSYGYNITLSNKERICANIANKGNNTNPIYRLIPKDSVKGLKNVKIDTFINKDVFPYPPSNGLKVFFQDLCNLQNINTNKVLDLNNLINKDYGDSNTKVTLSKKCKNELQIISNKPKTFFSESTIVTFGENLSLNLPSSILFIKALSNSILYWGSDAISYNDDDYTIVLESLTKKDGEHINYGDEFLIKILDCYVVYDEINNLLSITNFNKEKAIKNNGVFRLITNRKGYYCEDNICKNDRVNSLSESDKKIYRDKDCWNMCKNPIIKNKSLHDDKSLHELKVVSQKNGGKFNYIYLLIGIITVLIIVVIVLKYF</sequence>
<dbReference type="AlphaFoldDB" id="A0A6C0J1F2"/>